<feature type="transmembrane region" description="Helical" evidence="8">
    <location>
        <begin position="498"/>
        <end position="520"/>
    </location>
</feature>
<feature type="transmembrane region" description="Helical" evidence="8">
    <location>
        <begin position="427"/>
        <end position="447"/>
    </location>
</feature>
<feature type="transmembrane region" description="Helical" evidence="8">
    <location>
        <begin position="74"/>
        <end position="94"/>
    </location>
</feature>
<comment type="caution">
    <text evidence="9">The sequence shown here is derived from an EMBL/GenBank/DDBJ whole genome shotgun (WGS) entry which is preliminary data.</text>
</comment>
<comment type="similarity">
    <text evidence="2">Belongs to the nucleobase:cation symporter-2 (NCS2) (TC 2.A.40) family.</text>
</comment>
<reference evidence="9 10" key="1">
    <citation type="submission" date="2023-01" db="EMBL/GenBank/DDBJ databases">
        <title>Analysis of 21 Apiospora genomes using comparative genomics revels a genus with tremendous synthesis potential of carbohydrate active enzymes and secondary metabolites.</title>
        <authorList>
            <person name="Sorensen T."/>
        </authorList>
    </citation>
    <scope>NUCLEOTIDE SEQUENCE [LARGE SCALE GENOMIC DNA]</scope>
    <source>
        <strain evidence="9 10">CBS 117206</strain>
    </source>
</reference>
<feature type="transmembrane region" description="Helical" evidence="8">
    <location>
        <begin position="115"/>
        <end position="139"/>
    </location>
</feature>
<evidence type="ECO:0000313" key="9">
    <source>
        <dbReference type="EMBL" id="KAK8133042.1"/>
    </source>
</evidence>
<evidence type="ECO:0000256" key="2">
    <source>
        <dbReference type="ARBA" id="ARBA00008821"/>
    </source>
</evidence>
<dbReference type="Proteomes" id="UP001392437">
    <property type="component" value="Unassembled WGS sequence"/>
</dbReference>
<sequence>MDEDQGPSHIAPGSGAPPRKTFRDRLMGVRRTFLTRNGLLGDYDYGFLFMPNLPFMSRPKQVAPFFGLNDKMPVFLALVLGLQHSLAMLAGIITPRSFSQITRFHILGTPYYLGTGLISVVGISFSIIPVAQGAFAQMYANGYCPTAEDGTKLPCPDGYGALLGTAAVCALIEILIAFIPPKIMLRIFPPIVTGPTVMLIGISLIESAFKNWAGGSGPCADAAPTDFFKLCPNIAAPHALPWGSAEYLGLGFSVFLTIILCERFGAPIMKSTSVIIGLLVGSIIAAACGYFDRSGIDSAPAVSFVWVHTFKLSVYGPLVLPIMAVFIICACEAIGDITATCDVSRLEVEGKIYESRIQGGVLADGLNGVLAALMTITPMSTFAQNNGVIALTRCANRTAGYCCCGFLIIMGVFAKFAASLVAIPSAVLGGMTSFLFCAVAVSGIAIITKGVPFTRRNRFILTAALAGGYGATLVPTYFSHVFTYAGDDKGLRGFLDAIVLVMETGFAVTAFVACVLNFVLPPELEEPPFEDVAPSPPPPREATMNGPLANEGGRG</sequence>
<dbReference type="InterPro" id="IPR006042">
    <property type="entry name" value="Xan_ur_permease"/>
</dbReference>
<evidence type="ECO:0000256" key="6">
    <source>
        <dbReference type="ARBA" id="ARBA00023136"/>
    </source>
</evidence>
<dbReference type="InterPro" id="IPR006043">
    <property type="entry name" value="NCS2"/>
</dbReference>
<dbReference type="PANTHER" id="PTHR42810:SF2">
    <property type="entry name" value="PURINE PERMEASE C1399.01C-RELATED"/>
    <property type="match status" value="1"/>
</dbReference>
<dbReference type="AlphaFoldDB" id="A0AAW0RE02"/>
<dbReference type="GO" id="GO:0042907">
    <property type="term" value="F:xanthine transmembrane transporter activity"/>
    <property type="evidence" value="ECO:0007669"/>
    <property type="project" value="TreeGrafter"/>
</dbReference>
<organism evidence="9 10">
    <name type="scientific">Apiospora kogelbergensis</name>
    <dbReference type="NCBI Taxonomy" id="1337665"/>
    <lineage>
        <taxon>Eukaryota</taxon>
        <taxon>Fungi</taxon>
        <taxon>Dikarya</taxon>
        <taxon>Ascomycota</taxon>
        <taxon>Pezizomycotina</taxon>
        <taxon>Sordariomycetes</taxon>
        <taxon>Xylariomycetidae</taxon>
        <taxon>Amphisphaeriales</taxon>
        <taxon>Apiosporaceae</taxon>
        <taxon>Apiospora</taxon>
    </lineage>
</organism>
<evidence type="ECO:0000256" key="4">
    <source>
        <dbReference type="ARBA" id="ARBA00022692"/>
    </source>
</evidence>
<protein>
    <recommendedName>
        <fullName evidence="11">Nucleobase:cation symporter-2, NCS2 family</fullName>
    </recommendedName>
</protein>
<dbReference type="NCBIfam" id="TIGR00801">
    <property type="entry name" value="ncs2"/>
    <property type="match status" value="1"/>
</dbReference>
<keyword evidence="10" id="KW-1185">Reference proteome</keyword>
<evidence type="ECO:0000256" key="5">
    <source>
        <dbReference type="ARBA" id="ARBA00022989"/>
    </source>
</evidence>
<evidence type="ECO:0000256" key="1">
    <source>
        <dbReference type="ARBA" id="ARBA00004141"/>
    </source>
</evidence>
<feature type="region of interest" description="Disordered" evidence="7">
    <location>
        <begin position="1"/>
        <end position="21"/>
    </location>
</feature>
<accession>A0AAW0RE02</accession>
<keyword evidence="5 8" id="KW-1133">Transmembrane helix</keyword>
<keyword evidence="4 8" id="KW-0812">Transmembrane</keyword>
<evidence type="ECO:0000256" key="7">
    <source>
        <dbReference type="SAM" id="MobiDB-lite"/>
    </source>
</evidence>
<dbReference type="PANTHER" id="PTHR42810">
    <property type="entry name" value="PURINE PERMEASE C1399.01C-RELATED"/>
    <property type="match status" value="1"/>
</dbReference>
<feature type="transmembrane region" description="Helical" evidence="8">
    <location>
        <begin position="312"/>
        <end position="335"/>
    </location>
</feature>
<keyword evidence="3" id="KW-0813">Transport</keyword>
<evidence type="ECO:0000256" key="8">
    <source>
        <dbReference type="SAM" id="Phobius"/>
    </source>
</evidence>
<dbReference type="GO" id="GO:0005886">
    <property type="term" value="C:plasma membrane"/>
    <property type="evidence" value="ECO:0007669"/>
    <property type="project" value="TreeGrafter"/>
</dbReference>
<gene>
    <name evidence="9" type="ORF">PG999_001215</name>
</gene>
<feature type="transmembrane region" description="Helical" evidence="8">
    <location>
        <begin position="273"/>
        <end position="292"/>
    </location>
</feature>
<evidence type="ECO:0000313" key="10">
    <source>
        <dbReference type="Proteomes" id="UP001392437"/>
    </source>
</evidence>
<feature type="transmembrane region" description="Helical" evidence="8">
    <location>
        <begin position="187"/>
        <end position="205"/>
    </location>
</feature>
<dbReference type="GO" id="GO:0000324">
    <property type="term" value="C:fungal-type vacuole"/>
    <property type="evidence" value="ECO:0007669"/>
    <property type="project" value="TreeGrafter"/>
</dbReference>
<feature type="transmembrane region" description="Helical" evidence="8">
    <location>
        <begin position="399"/>
        <end position="421"/>
    </location>
</feature>
<feature type="transmembrane region" description="Helical" evidence="8">
    <location>
        <begin position="459"/>
        <end position="478"/>
    </location>
</feature>
<dbReference type="Pfam" id="PF00860">
    <property type="entry name" value="Xan_ur_permease"/>
    <property type="match status" value="1"/>
</dbReference>
<evidence type="ECO:0000256" key="3">
    <source>
        <dbReference type="ARBA" id="ARBA00022448"/>
    </source>
</evidence>
<keyword evidence="6 8" id="KW-0472">Membrane</keyword>
<feature type="transmembrane region" description="Helical" evidence="8">
    <location>
        <begin position="247"/>
        <end position="266"/>
    </location>
</feature>
<comment type="subcellular location">
    <subcellularLocation>
        <location evidence="1">Membrane</location>
        <topology evidence="1">Multi-pass membrane protein</topology>
    </subcellularLocation>
</comment>
<feature type="transmembrane region" description="Helical" evidence="8">
    <location>
        <begin position="159"/>
        <end position="180"/>
    </location>
</feature>
<proteinExistence type="inferred from homology"/>
<feature type="region of interest" description="Disordered" evidence="7">
    <location>
        <begin position="527"/>
        <end position="555"/>
    </location>
</feature>
<dbReference type="EMBL" id="JAQQWP010000001">
    <property type="protein sequence ID" value="KAK8133042.1"/>
    <property type="molecule type" value="Genomic_DNA"/>
</dbReference>
<name>A0AAW0RE02_9PEZI</name>
<evidence type="ECO:0008006" key="11">
    <source>
        <dbReference type="Google" id="ProtNLM"/>
    </source>
</evidence>